<dbReference type="PROSITE" id="PS51671">
    <property type="entry name" value="ACT"/>
    <property type="match status" value="2"/>
</dbReference>
<dbReference type="HAMAP" id="MF_00277">
    <property type="entry name" value="PII_uridylyl_transf"/>
    <property type="match status" value="1"/>
</dbReference>
<dbReference type="NCBIfam" id="NF002895">
    <property type="entry name" value="PRK03381.1"/>
    <property type="match status" value="1"/>
</dbReference>
<sequence>MTDLGAVTADDLVRARDLLLKPAPGHRRLPAEALREALVDLHEFWLTAHAGAAGVGGGAALVAVGALGRREFVPGSDLDLVLVHNGRKDIDSVAEKLWYPLWNSGIGLDHSVRTVGEALRVAGSDLRVALGLLEARFLAGDQEVAERLINSARQQWRAGIRDRLDELADQAKRRWTASGEVAHRVEPDIKHGRGGLRDVQLVDALAVAQVIDRPGADVEQARELLLDVRTELRRASGKPRDVLHAQEGDEVAAALSMGDRFGLARALSSAGRTVVYAVDVALRSARAAAPRKGIGAFGRSALRRGPARRPLDDGVVLHGNEVALARDAVPSRDAGLLLRVAGAAARTNSPIAPGTLTRLADSSPELRKPWPREARDELFELLGTGPGLIDVVEAYDRTGLWGRLFPEWGAVRDLPPRDLAHTWTVDRHLVQATAQAARLATTVSRPDLLLLAALLHDIGKGRDADHSEVGAALATQIGERLGLWPDDVRLLSSAVRHHLLLPHTATRRDVEDEATVARVVETLGGDPALLEILHALAEADSLATGPGVWTDWKAGLIADLVRRCRSAMAGEPSPRPEPLDASQQALAQKVSLSGKPDVLITEDGQSATVTVVAPDRPGLLSRAAGVLALNSLEVHSAALRSHSDVAVDVFSVSPRFGSLPDPGLVREQLTRAIAGELPLGERLTAKERDYGGPPADAPPPRVLWFDDEASGAIVLELRAADRIGLLHGVAATLEGNKLDVRWAKVATLGGTVVDSFCLVPQDGEQLDPARRRAIERAVLTAARG</sequence>
<dbReference type="InterPro" id="IPR043519">
    <property type="entry name" value="NT_sf"/>
</dbReference>
<keyword evidence="5 7" id="KW-0460">Magnesium</keyword>
<feature type="domain" description="ACT" evidence="8">
    <location>
        <begin position="714"/>
        <end position="784"/>
    </location>
</feature>
<comment type="activity regulation">
    <text evidence="7">Uridylyltransferase (UTase) activity is inhibited by glutamine, while glutamine activates uridylyl-removing (UR) activity.</text>
</comment>
<dbReference type="Pfam" id="PF01966">
    <property type="entry name" value="HD"/>
    <property type="match status" value="1"/>
</dbReference>
<dbReference type="AlphaFoldDB" id="A0A7W9KK96"/>
<comment type="catalytic activity">
    <reaction evidence="7">
        <text>[protein-PII]-uridylyl-L-tyrosine + H2O = [protein-PII]-L-tyrosine + UMP + H(+)</text>
        <dbReference type="Rhea" id="RHEA:48600"/>
        <dbReference type="Rhea" id="RHEA-COMP:12147"/>
        <dbReference type="Rhea" id="RHEA-COMP:12148"/>
        <dbReference type="ChEBI" id="CHEBI:15377"/>
        <dbReference type="ChEBI" id="CHEBI:15378"/>
        <dbReference type="ChEBI" id="CHEBI:46858"/>
        <dbReference type="ChEBI" id="CHEBI:57865"/>
        <dbReference type="ChEBI" id="CHEBI:90602"/>
    </reaction>
</comment>
<dbReference type="InterPro" id="IPR010043">
    <property type="entry name" value="UTase/UR"/>
</dbReference>
<dbReference type="RefSeq" id="WP_184865884.1">
    <property type="nucleotide sequence ID" value="NZ_BAAAWY010000011.1"/>
</dbReference>
<evidence type="ECO:0000313" key="11">
    <source>
        <dbReference type="Proteomes" id="UP000585638"/>
    </source>
</evidence>
<dbReference type="PIRSF" id="PIRSF006288">
    <property type="entry name" value="PII_uridyltransf"/>
    <property type="match status" value="1"/>
</dbReference>
<dbReference type="PANTHER" id="PTHR47320">
    <property type="entry name" value="BIFUNCTIONAL URIDYLYLTRANSFERASE/URIDYLYL-REMOVING ENZYME"/>
    <property type="match status" value="1"/>
</dbReference>
<keyword evidence="1 7" id="KW-0808">Transferase</keyword>
<organism evidence="10 11">
    <name type="scientific">Kutzneria kofuensis</name>
    <dbReference type="NCBI Taxonomy" id="103725"/>
    <lineage>
        <taxon>Bacteria</taxon>
        <taxon>Bacillati</taxon>
        <taxon>Actinomycetota</taxon>
        <taxon>Actinomycetes</taxon>
        <taxon>Pseudonocardiales</taxon>
        <taxon>Pseudonocardiaceae</taxon>
        <taxon>Kutzneria</taxon>
    </lineage>
</organism>
<dbReference type="InterPro" id="IPR002912">
    <property type="entry name" value="ACT_dom"/>
</dbReference>
<evidence type="ECO:0000256" key="4">
    <source>
        <dbReference type="ARBA" id="ARBA00022801"/>
    </source>
</evidence>
<dbReference type="SMART" id="SM00471">
    <property type="entry name" value="HDc"/>
    <property type="match status" value="1"/>
</dbReference>
<feature type="domain" description="HD" evidence="9">
    <location>
        <begin position="425"/>
        <end position="526"/>
    </location>
</feature>
<reference evidence="10 11" key="1">
    <citation type="submission" date="2020-08" db="EMBL/GenBank/DDBJ databases">
        <title>Sequencing the genomes of 1000 actinobacteria strains.</title>
        <authorList>
            <person name="Klenk H.-P."/>
        </authorList>
    </citation>
    <scope>NUCLEOTIDE SEQUENCE [LARGE SCALE GENOMIC DNA]</scope>
    <source>
        <strain evidence="10 11">DSM 43851</strain>
    </source>
</reference>
<accession>A0A7W9KK96</accession>
<comment type="caution">
    <text evidence="7">Lacks conserved residue(s) required for the propagation of feature annotation.</text>
</comment>
<dbReference type="InterPro" id="IPR013546">
    <property type="entry name" value="PII_UdlTrfase/GS_AdlTrfase"/>
</dbReference>
<dbReference type="GO" id="GO:0008081">
    <property type="term" value="F:phosphoric diester hydrolase activity"/>
    <property type="evidence" value="ECO:0007669"/>
    <property type="project" value="UniProtKB-UniRule"/>
</dbReference>
<name>A0A7W9KK96_9PSEU</name>
<evidence type="ECO:0000256" key="7">
    <source>
        <dbReference type="HAMAP-Rule" id="MF_00277"/>
    </source>
</evidence>
<dbReference type="SUPFAM" id="SSF55021">
    <property type="entry name" value="ACT-like"/>
    <property type="match status" value="2"/>
</dbReference>
<evidence type="ECO:0000313" key="10">
    <source>
        <dbReference type="EMBL" id="MBB5894105.1"/>
    </source>
</evidence>
<dbReference type="EC" id="2.7.7.59" evidence="7"/>
<dbReference type="PANTHER" id="PTHR47320:SF1">
    <property type="entry name" value="BIFUNCTIONAL URIDYLYLTRANSFERASE_URIDYLYL-REMOVING ENZYME"/>
    <property type="match status" value="1"/>
</dbReference>
<dbReference type="CDD" id="cd04873">
    <property type="entry name" value="ACT_UUR-ACR-like"/>
    <property type="match status" value="1"/>
</dbReference>
<dbReference type="Proteomes" id="UP000585638">
    <property type="component" value="Unassembled WGS sequence"/>
</dbReference>
<feature type="region of interest" description="Uridylyltransferase" evidence="7">
    <location>
        <begin position="1"/>
        <end position="310"/>
    </location>
</feature>
<comment type="similarity">
    <text evidence="7">Belongs to the GlnD family.</text>
</comment>
<comment type="domain">
    <text evidence="7">Has four distinct domains: an N-terminal nucleotidyltransferase (NT) domain responsible for UTase activity, a central HD domain that encodes UR activity, and two C-terminal ACT domains that seem to have a role in glutamine sensing.</text>
</comment>
<dbReference type="CDD" id="cd04899">
    <property type="entry name" value="ACT_ACR-UUR-like_2"/>
    <property type="match status" value="1"/>
</dbReference>
<dbReference type="InterPro" id="IPR006674">
    <property type="entry name" value="HD_domain"/>
</dbReference>
<comment type="catalytic activity">
    <reaction evidence="7">
        <text>[protein-PII]-L-tyrosine + UTP = [protein-PII]-uridylyl-L-tyrosine + diphosphate</text>
        <dbReference type="Rhea" id="RHEA:13673"/>
        <dbReference type="Rhea" id="RHEA-COMP:12147"/>
        <dbReference type="Rhea" id="RHEA-COMP:12148"/>
        <dbReference type="ChEBI" id="CHEBI:33019"/>
        <dbReference type="ChEBI" id="CHEBI:46398"/>
        <dbReference type="ChEBI" id="CHEBI:46858"/>
        <dbReference type="ChEBI" id="CHEBI:90602"/>
        <dbReference type="EC" id="2.7.7.59"/>
    </reaction>
</comment>
<evidence type="ECO:0000256" key="5">
    <source>
        <dbReference type="ARBA" id="ARBA00022842"/>
    </source>
</evidence>
<evidence type="ECO:0000256" key="2">
    <source>
        <dbReference type="ARBA" id="ARBA00022695"/>
    </source>
</evidence>
<comment type="function">
    <text evidence="7">Modifies, by uridylylation and deuridylylation, the PII regulatory proteins (GlnB and homologs), in response to the nitrogen status of the cell that GlnD senses through the glutamine level. Under low glutamine levels, catalyzes the conversion of the PII proteins and UTP to PII-UMP and PPi, while under higher glutamine levels, GlnD hydrolyzes PII-UMP to PII and UMP (deuridylylation). Thus, controls uridylylation state and activity of the PII proteins, and plays an important role in the regulation of nitrogen metabolism.</text>
</comment>
<dbReference type="EC" id="3.1.4.-" evidence="7"/>
<dbReference type="EMBL" id="JACHIR010000001">
    <property type="protein sequence ID" value="MBB5894105.1"/>
    <property type="molecule type" value="Genomic_DNA"/>
</dbReference>
<dbReference type="Pfam" id="PF08335">
    <property type="entry name" value="GlnD_UR_UTase"/>
    <property type="match status" value="1"/>
</dbReference>
<gene>
    <name evidence="7" type="primary">glnD</name>
    <name evidence="10" type="ORF">BJ998_005301</name>
</gene>
<evidence type="ECO:0000256" key="3">
    <source>
        <dbReference type="ARBA" id="ARBA00022737"/>
    </source>
</evidence>
<evidence type="ECO:0000259" key="9">
    <source>
        <dbReference type="PROSITE" id="PS51831"/>
    </source>
</evidence>
<dbReference type="InterPro" id="IPR003607">
    <property type="entry name" value="HD/PDEase_dom"/>
</dbReference>
<proteinExistence type="inferred from homology"/>
<evidence type="ECO:0000256" key="6">
    <source>
        <dbReference type="ARBA" id="ARBA00023268"/>
    </source>
</evidence>
<feature type="domain" description="ACT" evidence="8">
    <location>
        <begin position="608"/>
        <end position="684"/>
    </location>
</feature>
<dbReference type="SUPFAM" id="SSF81301">
    <property type="entry name" value="Nucleotidyltransferase"/>
    <property type="match status" value="1"/>
</dbReference>
<keyword evidence="6 7" id="KW-0511">Multifunctional enzyme</keyword>
<comment type="cofactor">
    <cofactor evidence="7">
        <name>Mg(2+)</name>
        <dbReference type="ChEBI" id="CHEBI:18420"/>
    </cofactor>
</comment>
<dbReference type="PROSITE" id="PS51831">
    <property type="entry name" value="HD"/>
    <property type="match status" value="1"/>
</dbReference>
<dbReference type="GO" id="GO:0006808">
    <property type="term" value="P:regulation of nitrogen utilization"/>
    <property type="evidence" value="ECO:0007669"/>
    <property type="project" value="UniProtKB-UniRule"/>
</dbReference>
<keyword evidence="2 7" id="KW-0548">Nucleotidyltransferase</keyword>
<evidence type="ECO:0000256" key="1">
    <source>
        <dbReference type="ARBA" id="ARBA00022679"/>
    </source>
</evidence>
<protein>
    <recommendedName>
        <fullName evidence="7">Bifunctional uridylyltransferase/uridylyl-removing enzyme</fullName>
        <shortName evidence="7">UTase/UR</shortName>
    </recommendedName>
    <alternativeName>
        <fullName evidence="7">Bifunctional [protein-PII] modification enzyme</fullName>
    </alternativeName>
    <alternativeName>
        <fullName evidence="7">Bifunctional nitrogen sensor protein</fullName>
    </alternativeName>
    <domain>
        <recommendedName>
            <fullName evidence="7">[Protein-PII] uridylyltransferase</fullName>
            <shortName evidence="7">PII uridylyltransferase</shortName>
            <shortName evidence="7">UTase</shortName>
            <ecNumber evidence="7">2.7.7.59</ecNumber>
        </recommendedName>
    </domain>
    <domain>
        <recommendedName>
            <fullName evidence="7">[Protein-PII]-UMP uridylyl-removing enzyme</fullName>
            <shortName evidence="7">UR</shortName>
            <ecNumber evidence="7">3.1.4.-</ecNumber>
        </recommendedName>
    </domain>
</protein>
<evidence type="ECO:0000259" key="8">
    <source>
        <dbReference type="PROSITE" id="PS51671"/>
    </source>
</evidence>
<dbReference type="GO" id="GO:0008773">
    <property type="term" value="F:[protein-PII] uridylyltransferase activity"/>
    <property type="evidence" value="ECO:0007669"/>
    <property type="project" value="UniProtKB-UniRule"/>
</dbReference>
<dbReference type="SUPFAM" id="SSF109604">
    <property type="entry name" value="HD-domain/PDEase-like"/>
    <property type="match status" value="1"/>
</dbReference>
<keyword evidence="4 7" id="KW-0378">Hydrolase</keyword>
<dbReference type="InterPro" id="IPR045865">
    <property type="entry name" value="ACT-like_dom_sf"/>
</dbReference>
<dbReference type="Gene3D" id="1.10.3090.10">
    <property type="entry name" value="cca-adding enzyme, domain 2"/>
    <property type="match status" value="1"/>
</dbReference>
<keyword evidence="3" id="KW-0677">Repeat</keyword>
<comment type="caution">
    <text evidence="10">The sequence shown here is derived from an EMBL/GenBank/DDBJ whole genome shotgun (WGS) entry which is preliminary data.</text>
</comment>
<keyword evidence="11" id="KW-1185">Reference proteome</keyword>